<organism evidence="2 3">
    <name type="scientific">Abeliophyllum distichum</name>
    <dbReference type="NCBI Taxonomy" id="126358"/>
    <lineage>
        <taxon>Eukaryota</taxon>
        <taxon>Viridiplantae</taxon>
        <taxon>Streptophyta</taxon>
        <taxon>Embryophyta</taxon>
        <taxon>Tracheophyta</taxon>
        <taxon>Spermatophyta</taxon>
        <taxon>Magnoliopsida</taxon>
        <taxon>eudicotyledons</taxon>
        <taxon>Gunneridae</taxon>
        <taxon>Pentapetalae</taxon>
        <taxon>asterids</taxon>
        <taxon>lamiids</taxon>
        <taxon>Lamiales</taxon>
        <taxon>Oleaceae</taxon>
        <taxon>Forsythieae</taxon>
        <taxon>Abeliophyllum</taxon>
    </lineage>
</organism>
<evidence type="ECO:0000313" key="2">
    <source>
        <dbReference type="EMBL" id="KAL2542708.1"/>
    </source>
</evidence>
<accession>A0ABD1W1A6</accession>
<protein>
    <submittedName>
        <fullName evidence="2">Uncharacterized protein</fullName>
    </submittedName>
</protein>
<name>A0ABD1W1A6_9LAMI</name>
<gene>
    <name evidence="2" type="ORF">Adt_03686</name>
</gene>
<dbReference type="Proteomes" id="UP001604336">
    <property type="component" value="Unassembled WGS sequence"/>
</dbReference>
<keyword evidence="1" id="KW-0175">Coiled coil</keyword>
<dbReference type="EMBL" id="JBFOLK010000001">
    <property type="protein sequence ID" value="KAL2542708.1"/>
    <property type="molecule type" value="Genomic_DNA"/>
</dbReference>
<feature type="coiled-coil region" evidence="1">
    <location>
        <begin position="32"/>
        <end position="59"/>
    </location>
</feature>
<dbReference type="AlphaFoldDB" id="A0ABD1W1A6"/>
<keyword evidence="3" id="KW-1185">Reference proteome</keyword>
<reference evidence="3" key="1">
    <citation type="submission" date="2024-07" db="EMBL/GenBank/DDBJ databases">
        <title>Two chromosome-level genome assemblies of Korean endemic species Abeliophyllum distichum and Forsythia ovata (Oleaceae).</title>
        <authorList>
            <person name="Jang H."/>
        </authorList>
    </citation>
    <scope>NUCLEOTIDE SEQUENCE [LARGE SCALE GENOMIC DNA]</scope>
</reference>
<proteinExistence type="predicted"/>
<sequence>MKKKRRLLEESTSRWLEAKGLMGSLDTSKASRKEAKVEIARLVGEKKEMERKLESVKAEYVANLHNTEAYTNFSDYFAKVGHQEVLAVLKSDYADLSLGSLEARFSLPDAKSEEDS</sequence>
<evidence type="ECO:0000256" key="1">
    <source>
        <dbReference type="SAM" id="Coils"/>
    </source>
</evidence>
<comment type="caution">
    <text evidence="2">The sequence shown here is derived from an EMBL/GenBank/DDBJ whole genome shotgun (WGS) entry which is preliminary data.</text>
</comment>
<evidence type="ECO:0000313" key="3">
    <source>
        <dbReference type="Proteomes" id="UP001604336"/>
    </source>
</evidence>